<dbReference type="InterPro" id="IPR036412">
    <property type="entry name" value="HAD-like_sf"/>
</dbReference>
<dbReference type="OrthoDB" id="4567at2759"/>
<sequence>MDYFGKLLSSVHTFYNDINPATLSGAIDIIVVEQDDQQWACSPFHVRFGKLNLFNAANKKVTIKVNDEIVPYSMKVSEAGEAFFVFETDHDVPEEYQTSPLLDATESDDPPFLDLGEASQKEEAPVPSKLDDLDEEEEETDEQAPELQSPKMIIQEQTDRMITHLDSSTYLHQHDDANPLSLTMQDLHLDNSHSTISNDAYHLQDGSTLLERVLPERVSSETLTRETFIVRPVDGHTDTLWMEVTRTTHAHHAIWTPPLSSSSNDDHAADVTNKLPATSVTSSTSDTSSIFLDIAGYKMIDAEEAIDKHAAISSTPSPSSSKYSGQHNASSSTTLEQHALGTAPATPWQWEENRDTIHVKEGQSYIVQISTCGFSAFGSDQDSNAKVFASHQISFGTFVQNPNILNDKNLVFKHNDKYYAAAASGQGPLFTTLLVFRQPMLPAAISSPANPSSASATLSPSITAPTTSADLAQDPQADASTTTYRFGRGWSQWFRRSSVKAVVETPAFDHSIHEKTDGPDQGHHQHTTTYTTTTTATTVGIAPSSAATSDLPSTSQPVAAATDLSSNAAASTGIPLASADVAPAAFSRRRYVKTLRLTSDQLKSLGLKKGVNTVSYSVTSSYQGTATCSAKIFLWDASVKVVISDIDGTITKSDALGHVFTMIGKDWTHMGVAKLYTDIHHNGYQFLYLTSRAIGQADYTRDYLKRVLQNDYQLPDGPVLMSPDRLFTSFHREVIVRKPEVFKMACLKDIQRLFVSATTSSTNSSVRPSVHEAFYAGFGNRVTDGISYRSVGVPASRIFTIDPYGQLRLELLRGFQSSYVDLHAIVDQMFPPLTNDNQMEDQTYNDWNFWKAPLPTVDLPLPVPTSPTTTPSSPTSPALSTMSLPLPSTTPISPKPIPIVPDISKLPKSAVIDASPRPEKQSLLRRLTSRTSLLSTSPPPTSTSSSSSLSSRPSSPPIVSQSTPMPKRSNTSANDSPSSSSLAHRNQPKELSFDLLDDDAFDATLDALEDEIDMDSIPFI</sequence>
<dbReference type="SMART" id="SM00775">
    <property type="entry name" value="LNS2"/>
    <property type="match status" value="1"/>
</dbReference>
<feature type="compositionally biased region" description="Low complexity" evidence="6">
    <location>
        <begin position="861"/>
        <end position="892"/>
    </location>
</feature>
<evidence type="ECO:0000256" key="6">
    <source>
        <dbReference type="SAM" id="MobiDB-lite"/>
    </source>
</evidence>
<dbReference type="EMBL" id="MCGT01000024">
    <property type="protein sequence ID" value="ORX50152.1"/>
    <property type="molecule type" value="Genomic_DNA"/>
</dbReference>
<dbReference type="InterPro" id="IPR007651">
    <property type="entry name" value="Lipin_N"/>
</dbReference>
<dbReference type="Pfam" id="PF16876">
    <property type="entry name" value="Lipin_mid"/>
    <property type="match status" value="1"/>
</dbReference>
<comment type="similarity">
    <text evidence="2">Belongs to the lipin family.</text>
</comment>
<evidence type="ECO:0000259" key="7">
    <source>
        <dbReference type="SMART" id="SM00775"/>
    </source>
</evidence>
<keyword evidence="5" id="KW-0378">Hydrolase</keyword>
<feature type="compositionally biased region" description="Low complexity" evidence="6">
    <location>
        <begin position="969"/>
        <end position="981"/>
    </location>
</feature>
<evidence type="ECO:0000256" key="5">
    <source>
        <dbReference type="ARBA" id="ARBA00022801"/>
    </source>
</evidence>
<dbReference type="GO" id="GO:0019432">
    <property type="term" value="P:triglyceride biosynthetic process"/>
    <property type="evidence" value="ECO:0007669"/>
    <property type="project" value="TreeGrafter"/>
</dbReference>
<feature type="region of interest" description="Disordered" evidence="6">
    <location>
        <begin position="446"/>
        <end position="480"/>
    </location>
</feature>
<dbReference type="GO" id="GO:0009062">
    <property type="term" value="P:fatty acid catabolic process"/>
    <property type="evidence" value="ECO:0007669"/>
    <property type="project" value="TreeGrafter"/>
</dbReference>
<feature type="region of interest" description="Disordered" evidence="6">
    <location>
        <begin position="101"/>
        <end position="147"/>
    </location>
</feature>
<reference evidence="8 9" key="1">
    <citation type="submission" date="2016-07" db="EMBL/GenBank/DDBJ databases">
        <title>Pervasive Adenine N6-methylation of Active Genes in Fungi.</title>
        <authorList>
            <consortium name="DOE Joint Genome Institute"/>
            <person name="Mondo S.J."/>
            <person name="Dannebaum R.O."/>
            <person name="Kuo R.C."/>
            <person name="Labutti K."/>
            <person name="Haridas S."/>
            <person name="Kuo A."/>
            <person name="Salamov A."/>
            <person name="Ahrendt S.R."/>
            <person name="Lipzen A."/>
            <person name="Sullivan W."/>
            <person name="Andreopoulos W.B."/>
            <person name="Clum A."/>
            <person name="Lindquist E."/>
            <person name="Daum C."/>
            <person name="Ramamoorthy G.K."/>
            <person name="Gryganskyi A."/>
            <person name="Culley D."/>
            <person name="Magnuson J.K."/>
            <person name="James T.Y."/>
            <person name="O'Malley M.A."/>
            <person name="Stajich J.E."/>
            <person name="Spatafora J.W."/>
            <person name="Visel A."/>
            <person name="Grigoriev I.V."/>
        </authorList>
    </citation>
    <scope>NUCLEOTIDE SEQUENCE [LARGE SCALE GENOMIC DNA]</scope>
    <source>
        <strain evidence="8 9">NRRL 3301</strain>
    </source>
</reference>
<dbReference type="GO" id="GO:0008195">
    <property type="term" value="F:phosphatidate phosphatase activity"/>
    <property type="evidence" value="ECO:0007669"/>
    <property type="project" value="UniProtKB-EC"/>
</dbReference>
<dbReference type="AlphaFoldDB" id="A0A1X2GBS9"/>
<dbReference type="STRING" id="101127.A0A1X2GBS9"/>
<organism evidence="8 9">
    <name type="scientific">Hesseltinella vesiculosa</name>
    <dbReference type="NCBI Taxonomy" id="101127"/>
    <lineage>
        <taxon>Eukaryota</taxon>
        <taxon>Fungi</taxon>
        <taxon>Fungi incertae sedis</taxon>
        <taxon>Mucoromycota</taxon>
        <taxon>Mucoromycotina</taxon>
        <taxon>Mucoromycetes</taxon>
        <taxon>Mucorales</taxon>
        <taxon>Cunninghamellaceae</taxon>
        <taxon>Hesseltinella</taxon>
    </lineage>
</organism>
<feature type="domain" description="LNS2/PITP" evidence="7">
    <location>
        <begin position="641"/>
        <end position="810"/>
    </location>
</feature>
<accession>A0A1X2GBS9</accession>
<comment type="caution">
    <text evidence="8">The sequence shown here is derived from an EMBL/GenBank/DDBJ whole genome shotgun (WGS) entry which is preliminary data.</text>
</comment>
<dbReference type="PANTHER" id="PTHR12181">
    <property type="entry name" value="LIPIN"/>
    <property type="match status" value="1"/>
</dbReference>
<feature type="region of interest" description="Disordered" evidence="6">
    <location>
        <begin position="861"/>
        <end position="895"/>
    </location>
</feature>
<dbReference type="PANTHER" id="PTHR12181:SF12">
    <property type="entry name" value="PHOSPHATIDATE PHOSPHATASE"/>
    <property type="match status" value="1"/>
</dbReference>
<dbReference type="GO" id="GO:0005634">
    <property type="term" value="C:nucleus"/>
    <property type="evidence" value="ECO:0007669"/>
    <property type="project" value="TreeGrafter"/>
</dbReference>
<dbReference type="InterPro" id="IPR031315">
    <property type="entry name" value="LNS2/PITP"/>
</dbReference>
<evidence type="ECO:0000256" key="4">
    <source>
        <dbReference type="ARBA" id="ARBA00022553"/>
    </source>
</evidence>
<feature type="compositionally biased region" description="Low complexity" evidence="6">
    <location>
        <begin position="924"/>
        <end position="953"/>
    </location>
</feature>
<dbReference type="FunFam" id="3.40.50.1000:FF:000063">
    <property type="entry name" value="Nuclear elongation and deformation protein"/>
    <property type="match status" value="1"/>
</dbReference>
<dbReference type="EC" id="3.1.3.4" evidence="3"/>
<name>A0A1X2GBS9_9FUNG</name>
<keyword evidence="4" id="KW-0597">Phosphoprotein</keyword>
<protein>
    <recommendedName>
        <fullName evidence="3">phosphatidate phosphatase</fullName>
        <ecNumber evidence="3">3.1.3.4</ecNumber>
    </recommendedName>
</protein>
<evidence type="ECO:0000313" key="9">
    <source>
        <dbReference type="Proteomes" id="UP000242146"/>
    </source>
</evidence>
<proteinExistence type="inferred from homology"/>
<feature type="compositionally biased region" description="Low complexity" evidence="6">
    <location>
        <begin position="446"/>
        <end position="469"/>
    </location>
</feature>
<dbReference type="InterPro" id="IPR031703">
    <property type="entry name" value="Lipin_mid"/>
</dbReference>
<dbReference type="Pfam" id="PF04571">
    <property type="entry name" value="Lipin_N"/>
    <property type="match status" value="1"/>
</dbReference>
<keyword evidence="9" id="KW-1185">Reference proteome</keyword>
<gene>
    <name evidence="8" type="ORF">DM01DRAFT_1308446</name>
</gene>
<feature type="region of interest" description="Disordered" evidence="6">
    <location>
        <begin position="910"/>
        <end position="990"/>
    </location>
</feature>
<evidence type="ECO:0000256" key="3">
    <source>
        <dbReference type="ARBA" id="ARBA00012638"/>
    </source>
</evidence>
<dbReference type="InterPro" id="IPR013209">
    <property type="entry name" value="LNS2"/>
</dbReference>
<feature type="region of interest" description="Disordered" evidence="6">
    <location>
        <begin position="311"/>
        <end position="344"/>
    </location>
</feature>
<comment type="cofactor">
    <cofactor evidence="1">
        <name>Mg(2+)</name>
        <dbReference type="ChEBI" id="CHEBI:18420"/>
    </cofactor>
</comment>
<feature type="compositionally biased region" description="Polar residues" evidence="6">
    <location>
        <begin position="322"/>
        <end position="336"/>
    </location>
</feature>
<dbReference type="Pfam" id="PF08235">
    <property type="entry name" value="LNS2"/>
    <property type="match status" value="1"/>
</dbReference>
<evidence type="ECO:0000256" key="1">
    <source>
        <dbReference type="ARBA" id="ARBA00001946"/>
    </source>
</evidence>
<evidence type="ECO:0000256" key="2">
    <source>
        <dbReference type="ARBA" id="ARBA00005476"/>
    </source>
</evidence>
<evidence type="ECO:0000313" key="8">
    <source>
        <dbReference type="EMBL" id="ORX50152.1"/>
    </source>
</evidence>
<dbReference type="SUPFAM" id="SSF56784">
    <property type="entry name" value="HAD-like"/>
    <property type="match status" value="1"/>
</dbReference>
<dbReference type="InterPro" id="IPR026058">
    <property type="entry name" value="LIPIN"/>
</dbReference>
<dbReference type="InterPro" id="IPR023214">
    <property type="entry name" value="HAD_sf"/>
</dbReference>
<dbReference type="Proteomes" id="UP000242146">
    <property type="component" value="Unassembled WGS sequence"/>
</dbReference>
<dbReference type="Gene3D" id="3.40.50.1000">
    <property type="entry name" value="HAD superfamily/HAD-like"/>
    <property type="match status" value="1"/>
</dbReference>
<feature type="compositionally biased region" description="Acidic residues" evidence="6">
    <location>
        <begin position="132"/>
        <end position="144"/>
    </location>
</feature>